<gene>
    <name evidence="2" type="ORF">PIIN_07966</name>
</gene>
<name>G4TRR9_SERID</name>
<proteinExistence type="predicted"/>
<dbReference type="InParanoid" id="G4TRR9"/>
<accession>G4TRR9</accession>
<sequence>MPYATTLDGSKFHYTIPPKQINGAHEVHEDPNKPFLIMLHPRVLDSTFFEPQFQDERLLAHYNMIAIDHHFHGLSKISLDGGPYDYWKSARDLLAVLDALQIGRCHILGAQMGALLVLRMAILDPNRFLSIILSPVPPPIDLLPNLREYRGMRDDCRATMENEENEEDTFRPMLEAGRWAYYGSFRQGTSKNWLEHTNFRPSNPAYVEKIFSSLIDRDKIADEDWEKIDGHPVLILEGGHRRRTSGTEYIQHYL</sequence>
<feature type="domain" description="AB hydrolase-1" evidence="1">
    <location>
        <begin position="57"/>
        <end position="136"/>
    </location>
</feature>
<dbReference type="HOGENOM" id="CLU_070118_0_0_1"/>
<dbReference type="Proteomes" id="UP000007148">
    <property type="component" value="Unassembled WGS sequence"/>
</dbReference>
<dbReference type="SUPFAM" id="SSF53474">
    <property type="entry name" value="alpha/beta-Hydrolases"/>
    <property type="match status" value="1"/>
</dbReference>
<dbReference type="InterPro" id="IPR000073">
    <property type="entry name" value="AB_hydrolase_1"/>
</dbReference>
<dbReference type="EMBL" id="CAFZ01000271">
    <property type="protein sequence ID" value="CCA74012.1"/>
    <property type="molecule type" value="Genomic_DNA"/>
</dbReference>
<dbReference type="InterPro" id="IPR029058">
    <property type="entry name" value="AB_hydrolase_fold"/>
</dbReference>
<evidence type="ECO:0000313" key="3">
    <source>
        <dbReference type="Proteomes" id="UP000007148"/>
    </source>
</evidence>
<dbReference type="STRING" id="1109443.G4TRR9"/>
<protein>
    <recommendedName>
        <fullName evidence="1">AB hydrolase-1 domain-containing protein</fullName>
    </recommendedName>
</protein>
<organism evidence="2 3">
    <name type="scientific">Serendipita indica (strain DSM 11827)</name>
    <name type="common">Root endophyte fungus</name>
    <name type="synonym">Piriformospora indica</name>
    <dbReference type="NCBI Taxonomy" id="1109443"/>
    <lineage>
        <taxon>Eukaryota</taxon>
        <taxon>Fungi</taxon>
        <taxon>Dikarya</taxon>
        <taxon>Basidiomycota</taxon>
        <taxon>Agaricomycotina</taxon>
        <taxon>Agaricomycetes</taxon>
        <taxon>Sebacinales</taxon>
        <taxon>Serendipitaceae</taxon>
        <taxon>Serendipita</taxon>
    </lineage>
</organism>
<reference evidence="2 3" key="1">
    <citation type="journal article" date="2011" name="PLoS Pathog.">
        <title>Endophytic Life Strategies Decoded by Genome and Transcriptome Analyses of the Mutualistic Root Symbiont Piriformospora indica.</title>
        <authorList>
            <person name="Zuccaro A."/>
            <person name="Lahrmann U."/>
            <person name="Guldener U."/>
            <person name="Langen G."/>
            <person name="Pfiffi S."/>
            <person name="Biedenkopf D."/>
            <person name="Wong P."/>
            <person name="Samans B."/>
            <person name="Grimm C."/>
            <person name="Basiewicz M."/>
            <person name="Murat C."/>
            <person name="Martin F."/>
            <person name="Kogel K.H."/>
        </authorList>
    </citation>
    <scope>NUCLEOTIDE SEQUENCE [LARGE SCALE GENOMIC DNA]</scope>
    <source>
        <strain evidence="2 3">DSM 11827</strain>
    </source>
</reference>
<comment type="caution">
    <text evidence="2">The sequence shown here is derived from an EMBL/GenBank/DDBJ whole genome shotgun (WGS) entry which is preliminary data.</text>
</comment>
<dbReference type="Pfam" id="PF00561">
    <property type="entry name" value="Abhydrolase_1"/>
    <property type="match status" value="1"/>
</dbReference>
<evidence type="ECO:0000259" key="1">
    <source>
        <dbReference type="Pfam" id="PF00561"/>
    </source>
</evidence>
<evidence type="ECO:0000313" key="2">
    <source>
        <dbReference type="EMBL" id="CCA74012.1"/>
    </source>
</evidence>
<dbReference type="eggNOG" id="ENOG502S4I8">
    <property type="taxonomic scope" value="Eukaryota"/>
</dbReference>
<dbReference type="AlphaFoldDB" id="G4TRR9"/>
<keyword evidence="3" id="KW-1185">Reference proteome</keyword>
<dbReference type="Gene3D" id="3.40.50.1820">
    <property type="entry name" value="alpha/beta hydrolase"/>
    <property type="match status" value="1"/>
</dbReference>
<dbReference type="OrthoDB" id="19657at2759"/>